<reference evidence="2" key="1">
    <citation type="submission" date="2018-05" db="EMBL/GenBank/DDBJ databases">
        <authorList>
            <person name="Lanie J.A."/>
            <person name="Ng W.-L."/>
            <person name="Kazmierczak K.M."/>
            <person name="Andrzejewski T.M."/>
            <person name="Davidsen T.M."/>
            <person name="Wayne K.J."/>
            <person name="Tettelin H."/>
            <person name="Glass J.I."/>
            <person name="Rusch D."/>
            <person name="Podicherti R."/>
            <person name="Tsui H.-C.T."/>
            <person name="Winkler M.E."/>
        </authorList>
    </citation>
    <scope>NUCLEOTIDE SEQUENCE</scope>
</reference>
<gene>
    <name evidence="2" type="ORF">METZ01_LOCUS278303</name>
</gene>
<keyword evidence="1" id="KW-0472">Membrane</keyword>
<proteinExistence type="predicted"/>
<protein>
    <recommendedName>
        <fullName evidence="3">DUF3137 domain-containing protein</fullName>
    </recommendedName>
</protein>
<keyword evidence="1" id="KW-0812">Transmembrane</keyword>
<feature type="transmembrane region" description="Helical" evidence="1">
    <location>
        <begin position="6"/>
        <end position="22"/>
    </location>
</feature>
<organism evidence="2">
    <name type="scientific">marine metagenome</name>
    <dbReference type="NCBI Taxonomy" id="408172"/>
    <lineage>
        <taxon>unclassified sequences</taxon>
        <taxon>metagenomes</taxon>
        <taxon>ecological metagenomes</taxon>
    </lineage>
</organism>
<evidence type="ECO:0008006" key="3">
    <source>
        <dbReference type="Google" id="ProtNLM"/>
    </source>
</evidence>
<accession>A0A382KMI2</accession>
<name>A0A382KMI2_9ZZZZ</name>
<evidence type="ECO:0000313" key="2">
    <source>
        <dbReference type="EMBL" id="SVC25449.1"/>
    </source>
</evidence>
<dbReference type="EMBL" id="UINC01081518">
    <property type="protein sequence ID" value="SVC25449.1"/>
    <property type="molecule type" value="Genomic_DNA"/>
</dbReference>
<keyword evidence="1" id="KW-1133">Transmembrane helix</keyword>
<evidence type="ECO:0000256" key="1">
    <source>
        <dbReference type="SAM" id="Phobius"/>
    </source>
</evidence>
<sequence length="219" mass="25371">MWAIPLGIIGLILGGLLFLHVRKLGEQRTKKFTDFAEQMGMEFSVEDEWDIGESLSAFDLFWEADITNVLSGDSEQLGYGEEFEVTVLECTYAIGEDAQVNQTVIYFRSPQLNLPKFQLRPEEWHHKIGSKLGYQDIDFESHPTAVEFSKKYLLRGKDEQKIRALFTDTVLTFFSVDRDKVWLEGSGDQLISYRWCQLIEPEDIPAFMKEGFEVFRLFT</sequence>
<dbReference type="AlphaFoldDB" id="A0A382KMI2"/>